<dbReference type="STRING" id="429701.A0A2G9G4E1"/>
<evidence type="ECO:0000256" key="5">
    <source>
        <dbReference type="SAM" id="SignalP"/>
    </source>
</evidence>
<feature type="compositionally biased region" description="Pro residues" evidence="4">
    <location>
        <begin position="127"/>
        <end position="168"/>
    </location>
</feature>
<dbReference type="PROSITE" id="PS51485">
    <property type="entry name" value="PHYTOCYANIN"/>
    <property type="match status" value="1"/>
</dbReference>
<gene>
    <name evidence="7" type="ORF">CDL12_27313</name>
</gene>
<evidence type="ECO:0000256" key="3">
    <source>
        <dbReference type="ARBA" id="ARBA00023180"/>
    </source>
</evidence>
<dbReference type="PANTHER" id="PTHR33021">
    <property type="entry name" value="BLUE COPPER PROTEIN"/>
    <property type="match status" value="1"/>
</dbReference>
<reference evidence="8" key="1">
    <citation type="journal article" date="2018" name="Gigascience">
        <title>Genome assembly of the Pink Ipe (Handroanthus impetiginosus, Bignoniaceae), a highly valued, ecologically keystone Neotropical timber forest tree.</title>
        <authorList>
            <person name="Silva-Junior O.B."/>
            <person name="Grattapaglia D."/>
            <person name="Novaes E."/>
            <person name="Collevatti R.G."/>
        </authorList>
    </citation>
    <scope>NUCLEOTIDE SEQUENCE [LARGE SCALE GENOMIC DNA]</scope>
    <source>
        <strain evidence="8">cv. UFG-1</strain>
    </source>
</reference>
<dbReference type="Gene3D" id="2.60.40.420">
    <property type="entry name" value="Cupredoxins - blue copper proteins"/>
    <property type="match status" value="1"/>
</dbReference>
<dbReference type="InterPro" id="IPR028871">
    <property type="entry name" value="BlueCu_1_BS"/>
</dbReference>
<keyword evidence="2" id="KW-0186">Copper</keyword>
<keyword evidence="8" id="KW-1185">Reference proteome</keyword>
<dbReference type="PROSITE" id="PS51257">
    <property type="entry name" value="PROKAR_LIPOPROTEIN"/>
    <property type="match status" value="1"/>
</dbReference>
<accession>A0A2G9G4E1</accession>
<dbReference type="OrthoDB" id="1933492at2759"/>
<evidence type="ECO:0000256" key="2">
    <source>
        <dbReference type="ARBA" id="ARBA00023008"/>
    </source>
</evidence>
<evidence type="ECO:0000256" key="4">
    <source>
        <dbReference type="SAM" id="MobiDB-lite"/>
    </source>
</evidence>
<dbReference type="PANTHER" id="PTHR33021:SF235">
    <property type="entry name" value="COPPER ION BINDING _ ELECTRON CARRIER PROTEIN-RELATED"/>
    <property type="match status" value="1"/>
</dbReference>
<keyword evidence="3" id="KW-0325">Glycoprotein</keyword>
<dbReference type="FunFam" id="2.60.40.420:FF:000003">
    <property type="entry name" value="Blue copper"/>
    <property type="match status" value="1"/>
</dbReference>
<feature type="signal peptide" evidence="5">
    <location>
        <begin position="1"/>
        <end position="22"/>
    </location>
</feature>
<dbReference type="SUPFAM" id="SSF49503">
    <property type="entry name" value="Cupredoxins"/>
    <property type="match status" value="1"/>
</dbReference>
<organism evidence="7 8">
    <name type="scientific">Handroanthus impetiginosus</name>
    <dbReference type="NCBI Taxonomy" id="429701"/>
    <lineage>
        <taxon>Eukaryota</taxon>
        <taxon>Viridiplantae</taxon>
        <taxon>Streptophyta</taxon>
        <taxon>Embryophyta</taxon>
        <taxon>Tracheophyta</taxon>
        <taxon>Spermatophyta</taxon>
        <taxon>Magnoliopsida</taxon>
        <taxon>eudicotyledons</taxon>
        <taxon>Gunneridae</taxon>
        <taxon>Pentapetalae</taxon>
        <taxon>asterids</taxon>
        <taxon>lamiids</taxon>
        <taxon>Lamiales</taxon>
        <taxon>Bignoniaceae</taxon>
        <taxon>Crescentiina</taxon>
        <taxon>Tabebuia alliance</taxon>
        <taxon>Handroanthus</taxon>
    </lineage>
</organism>
<dbReference type="EMBL" id="NKXS01007112">
    <property type="protein sequence ID" value="PIN00187.1"/>
    <property type="molecule type" value="Genomic_DNA"/>
</dbReference>
<feature type="region of interest" description="Disordered" evidence="4">
    <location>
        <begin position="120"/>
        <end position="179"/>
    </location>
</feature>
<dbReference type="PROSITE" id="PS00196">
    <property type="entry name" value="COPPER_BLUE"/>
    <property type="match status" value="1"/>
</dbReference>
<evidence type="ECO:0000313" key="8">
    <source>
        <dbReference type="Proteomes" id="UP000231279"/>
    </source>
</evidence>
<evidence type="ECO:0000313" key="7">
    <source>
        <dbReference type="EMBL" id="PIN00187.1"/>
    </source>
</evidence>
<proteinExistence type="predicted"/>
<dbReference type="InterPro" id="IPR039391">
    <property type="entry name" value="Phytocyanin-like"/>
</dbReference>
<dbReference type="GO" id="GO:0005886">
    <property type="term" value="C:plasma membrane"/>
    <property type="evidence" value="ECO:0007669"/>
    <property type="project" value="TreeGrafter"/>
</dbReference>
<feature type="domain" description="Phytocyanin" evidence="6">
    <location>
        <begin position="23"/>
        <end position="125"/>
    </location>
</feature>
<dbReference type="AlphaFoldDB" id="A0A2G9G4E1"/>
<dbReference type="Proteomes" id="UP000231279">
    <property type="component" value="Unassembled WGS sequence"/>
</dbReference>
<dbReference type="InterPro" id="IPR003245">
    <property type="entry name" value="Phytocyanin_dom"/>
</dbReference>
<keyword evidence="5" id="KW-0732">Signal</keyword>
<dbReference type="InterPro" id="IPR008972">
    <property type="entry name" value="Cupredoxin"/>
</dbReference>
<dbReference type="GO" id="GO:0009055">
    <property type="term" value="F:electron transfer activity"/>
    <property type="evidence" value="ECO:0007669"/>
    <property type="project" value="InterPro"/>
</dbReference>
<name>A0A2G9G4E1_9LAMI</name>
<dbReference type="GO" id="GO:0046872">
    <property type="term" value="F:metal ion binding"/>
    <property type="evidence" value="ECO:0007669"/>
    <property type="project" value="UniProtKB-KW"/>
</dbReference>
<protein>
    <recommendedName>
        <fullName evidence="6">Phytocyanin domain-containing protein</fullName>
    </recommendedName>
</protein>
<evidence type="ECO:0000256" key="1">
    <source>
        <dbReference type="ARBA" id="ARBA00022723"/>
    </source>
</evidence>
<comment type="caution">
    <text evidence="7">The sequence shown here is derived from an EMBL/GenBank/DDBJ whole genome shotgun (WGS) entry which is preliminary data.</text>
</comment>
<keyword evidence="1" id="KW-0479">Metal-binding</keyword>
<feature type="chain" id="PRO_5013587303" description="Phytocyanin domain-containing protein" evidence="5">
    <location>
        <begin position="23"/>
        <end position="198"/>
    </location>
</feature>
<evidence type="ECO:0000259" key="6">
    <source>
        <dbReference type="PROSITE" id="PS51485"/>
    </source>
</evidence>
<dbReference type="Pfam" id="PF02298">
    <property type="entry name" value="Cu_bind_like"/>
    <property type="match status" value="1"/>
</dbReference>
<sequence length="198" mass="21616">MGRKVMILLVLMVMIMSGGCKGEVYKVGGSSGWTNNIDRLHYKNWAASKVFHVGDTLLFEYNKDFHNVVRVTHANFNSCNSTAPYATWVTGNDSFTITRPGHFYFICGFPGHCQSGQKVDVRVPKSGPSPAPRPSPKSPWTPRPSPKSPWTPSPSPKSPSPAVVPPAQSPKSGSPSFSVNSSWKLWVLSLVVFAKIAI</sequence>